<dbReference type="PROSITE" id="PS00903">
    <property type="entry name" value="CYT_DCMP_DEAMINASES_1"/>
    <property type="match status" value="1"/>
</dbReference>
<dbReference type="InterPro" id="IPR050765">
    <property type="entry name" value="Riboflavin_Biosynth_HTPR"/>
</dbReference>
<dbReference type="CDD" id="cd01284">
    <property type="entry name" value="Riboflavin_deaminase-reductase"/>
    <property type="match status" value="1"/>
</dbReference>
<dbReference type="PANTHER" id="PTHR38011">
    <property type="entry name" value="DIHYDROFOLATE REDUCTASE FAMILY PROTEIN (AFU_ORTHOLOGUE AFUA_8G06820)"/>
    <property type="match status" value="1"/>
</dbReference>
<feature type="binding site" evidence="16">
    <location>
        <position position="173"/>
    </location>
    <ligand>
        <name>substrate</name>
    </ligand>
</feature>
<feature type="binding site" evidence="17">
    <location>
        <position position="90"/>
    </location>
    <ligand>
        <name>Zn(2+)</name>
        <dbReference type="ChEBI" id="CHEBI:29105"/>
        <note>catalytic</note>
    </ligand>
</feature>
<evidence type="ECO:0000256" key="1">
    <source>
        <dbReference type="ARBA" id="ARBA00002151"/>
    </source>
</evidence>
<dbReference type="PANTHER" id="PTHR38011:SF7">
    <property type="entry name" value="2,5-DIAMINO-6-RIBOSYLAMINO-4(3H)-PYRIMIDINONE 5'-PHOSPHATE REDUCTASE"/>
    <property type="match status" value="1"/>
</dbReference>
<dbReference type="NCBIfam" id="TIGR00326">
    <property type="entry name" value="eubact_ribD"/>
    <property type="match status" value="1"/>
</dbReference>
<feature type="binding site" evidence="16">
    <location>
        <position position="205"/>
    </location>
    <ligand>
        <name>NADP(+)</name>
        <dbReference type="ChEBI" id="CHEBI:58349"/>
    </ligand>
</feature>
<comment type="pathway">
    <text evidence="3 14">Cofactor biosynthesis; riboflavin biosynthesis; 5-amino-6-(D-ribitylamino)uracil from GTP: step 3/4.</text>
</comment>
<organism evidence="20">
    <name type="scientific">uncultured Nocardioidaceae bacterium</name>
    <dbReference type="NCBI Taxonomy" id="253824"/>
    <lineage>
        <taxon>Bacteria</taxon>
        <taxon>Bacillati</taxon>
        <taxon>Actinomycetota</taxon>
        <taxon>Actinomycetes</taxon>
        <taxon>Propionibacteriales</taxon>
        <taxon>Nocardioidaceae</taxon>
        <taxon>environmental samples</taxon>
    </lineage>
</organism>
<dbReference type="InterPro" id="IPR004794">
    <property type="entry name" value="Eubact_RibD"/>
</dbReference>
<dbReference type="EC" id="3.5.4.26" evidence="14"/>
<dbReference type="GO" id="GO:0008270">
    <property type="term" value="F:zinc ion binding"/>
    <property type="evidence" value="ECO:0007669"/>
    <property type="project" value="InterPro"/>
</dbReference>
<feature type="binding site" evidence="16">
    <location>
        <position position="189"/>
    </location>
    <ligand>
        <name>substrate</name>
    </ligand>
</feature>
<evidence type="ECO:0000256" key="16">
    <source>
        <dbReference type="PIRSR" id="PIRSR006769-2"/>
    </source>
</evidence>
<proteinExistence type="inferred from homology"/>
<dbReference type="PIRSF" id="PIRSF006769">
    <property type="entry name" value="RibD"/>
    <property type="match status" value="1"/>
</dbReference>
<comment type="function">
    <text evidence="1 14">Converts 2,5-diamino-6-(ribosylamino)-4(3h)-pyrimidinone 5'-phosphate into 5-amino-6-(ribosylamino)-2,4(1h,3h)-pyrimidinedione 5'-phosphate.</text>
</comment>
<keyword evidence="8 14" id="KW-0862">Zinc</keyword>
<evidence type="ECO:0000256" key="10">
    <source>
        <dbReference type="ARBA" id="ARBA00023002"/>
    </source>
</evidence>
<dbReference type="SUPFAM" id="SSF53597">
    <property type="entry name" value="Dihydrofolate reductase-like"/>
    <property type="match status" value="1"/>
</dbReference>
<dbReference type="PROSITE" id="PS51747">
    <property type="entry name" value="CYT_DCMP_DEAMINASES_2"/>
    <property type="match status" value="1"/>
</dbReference>
<feature type="binding site" evidence="16">
    <location>
        <position position="201"/>
    </location>
    <ligand>
        <name>NADP(+)</name>
        <dbReference type="ChEBI" id="CHEBI:58349"/>
    </ligand>
</feature>
<sequence>MPHASPAELAAMRRALEVAGTPGTPLGPNPRVGCVLLDPDGNQVAEGHHRGAGNPHAEVEALRALGRPATGLTAVVTLEPCNHTGRTGPCATALLEAGVARVVHAQSDPNPVAAGGAATLRAAGVEVESGVLEREARELNRAWTFGLQHGRPLVTWKYAATLDGRSAAADGSSRWISSPAARRDTHRLRARSDAVLVGTGTVLDDDPQLTARDEDDRSLPAPEQPLRVVMGRRAVPPTSRVLDDAAPTLVLATRDPSAVLTELFERGRRHLFLEGGPTVAAAFLRAGLVDEVVAYVAPLLLGAGRSAVGDLGIESIAGALHLAVDDVTVLGDGPDRNLRLLLHPLHDGAPVPATPPAPTTSTSDTSDTSDDKDG</sequence>
<feature type="binding site" evidence="16">
    <location>
        <position position="175"/>
    </location>
    <ligand>
        <name>NADP(+)</name>
        <dbReference type="ChEBI" id="CHEBI:58349"/>
    </ligand>
</feature>
<evidence type="ECO:0000256" key="11">
    <source>
        <dbReference type="ARBA" id="ARBA00023268"/>
    </source>
</evidence>
<evidence type="ECO:0000256" key="8">
    <source>
        <dbReference type="ARBA" id="ARBA00022833"/>
    </source>
</evidence>
<evidence type="ECO:0000256" key="17">
    <source>
        <dbReference type="PIRSR" id="PIRSR006769-3"/>
    </source>
</evidence>
<dbReference type="SUPFAM" id="SSF53927">
    <property type="entry name" value="Cytidine deaminase-like"/>
    <property type="match status" value="1"/>
</dbReference>
<dbReference type="GO" id="GO:0008703">
    <property type="term" value="F:5-amino-6-(5-phosphoribosylamino)uracil reductase activity"/>
    <property type="evidence" value="ECO:0007669"/>
    <property type="project" value="UniProtKB-EC"/>
</dbReference>
<dbReference type="InterPro" id="IPR016193">
    <property type="entry name" value="Cytidine_deaminase-like"/>
</dbReference>
<evidence type="ECO:0000256" key="15">
    <source>
        <dbReference type="PIRSR" id="PIRSR006769-1"/>
    </source>
</evidence>
<dbReference type="GO" id="GO:0008835">
    <property type="term" value="F:diaminohydroxyphosphoribosylaminopyrimidine deaminase activity"/>
    <property type="evidence" value="ECO:0007669"/>
    <property type="project" value="UniProtKB-EC"/>
</dbReference>
<evidence type="ECO:0000256" key="18">
    <source>
        <dbReference type="SAM" id="MobiDB-lite"/>
    </source>
</evidence>
<evidence type="ECO:0000259" key="19">
    <source>
        <dbReference type="PROSITE" id="PS51747"/>
    </source>
</evidence>
<keyword evidence="9 14" id="KW-0521">NADP</keyword>
<dbReference type="Pfam" id="PF00383">
    <property type="entry name" value="dCMP_cyt_deam_1"/>
    <property type="match status" value="1"/>
</dbReference>
<comment type="catalytic activity">
    <reaction evidence="13 14">
        <text>2,5-diamino-6-hydroxy-4-(5-phosphoribosylamino)-pyrimidine + H2O + H(+) = 5-amino-6-(5-phospho-D-ribosylamino)uracil + NH4(+)</text>
        <dbReference type="Rhea" id="RHEA:21868"/>
        <dbReference type="ChEBI" id="CHEBI:15377"/>
        <dbReference type="ChEBI" id="CHEBI:15378"/>
        <dbReference type="ChEBI" id="CHEBI:28938"/>
        <dbReference type="ChEBI" id="CHEBI:58453"/>
        <dbReference type="ChEBI" id="CHEBI:58614"/>
        <dbReference type="EC" id="3.5.4.26"/>
    </reaction>
</comment>
<dbReference type="UniPathway" id="UPA00275">
    <property type="reaction ID" value="UER00401"/>
</dbReference>
<comment type="catalytic activity">
    <reaction evidence="12 14">
        <text>5-amino-6-(5-phospho-D-ribitylamino)uracil + NADP(+) = 5-amino-6-(5-phospho-D-ribosylamino)uracil + NADPH + H(+)</text>
        <dbReference type="Rhea" id="RHEA:17845"/>
        <dbReference type="ChEBI" id="CHEBI:15378"/>
        <dbReference type="ChEBI" id="CHEBI:57783"/>
        <dbReference type="ChEBI" id="CHEBI:58349"/>
        <dbReference type="ChEBI" id="CHEBI:58421"/>
        <dbReference type="ChEBI" id="CHEBI:58453"/>
        <dbReference type="EC" id="1.1.1.193"/>
    </reaction>
</comment>
<comment type="similarity">
    <text evidence="5 14">In the C-terminal section; belongs to the HTP reductase family.</text>
</comment>
<accession>A0A6J4LX96</accession>
<dbReference type="AlphaFoldDB" id="A0A6J4LX96"/>
<dbReference type="InterPro" id="IPR016192">
    <property type="entry name" value="APOBEC/CMP_deaminase_Zn-bd"/>
</dbReference>
<feature type="active site" description="Proton donor" evidence="15">
    <location>
        <position position="58"/>
    </location>
</feature>
<feature type="binding site" evidence="16">
    <location>
        <position position="209"/>
    </location>
    <ligand>
        <name>substrate</name>
    </ligand>
</feature>
<dbReference type="InterPro" id="IPR002734">
    <property type="entry name" value="RibDG_C"/>
</dbReference>
<keyword evidence="6 14" id="KW-0686">Riboflavin biosynthesis</keyword>
<feature type="binding site" evidence="17">
    <location>
        <position position="81"/>
    </location>
    <ligand>
        <name>Zn(2+)</name>
        <dbReference type="ChEBI" id="CHEBI:29105"/>
        <note>catalytic</note>
    </ligand>
</feature>
<comment type="pathway">
    <text evidence="2 14">Cofactor biosynthesis; riboflavin biosynthesis; 5-amino-6-(D-ribitylamino)uracil from GTP: step 2/4.</text>
</comment>
<dbReference type="GO" id="GO:0009231">
    <property type="term" value="P:riboflavin biosynthetic process"/>
    <property type="evidence" value="ECO:0007669"/>
    <property type="project" value="UniProtKB-UniPathway"/>
</dbReference>
<feature type="binding site" evidence="16">
    <location>
        <position position="274"/>
    </location>
    <ligand>
        <name>substrate</name>
    </ligand>
</feature>
<evidence type="ECO:0000256" key="6">
    <source>
        <dbReference type="ARBA" id="ARBA00022619"/>
    </source>
</evidence>
<evidence type="ECO:0000256" key="13">
    <source>
        <dbReference type="ARBA" id="ARBA00049886"/>
    </source>
</evidence>
<keyword evidence="7 14" id="KW-0479">Metal-binding</keyword>
<feature type="binding site" evidence="16">
    <location>
        <position position="159"/>
    </location>
    <ligand>
        <name>NADP(+)</name>
        <dbReference type="ChEBI" id="CHEBI:58349"/>
    </ligand>
</feature>
<feature type="region of interest" description="Disordered" evidence="18">
    <location>
        <begin position="346"/>
        <end position="374"/>
    </location>
</feature>
<evidence type="ECO:0000256" key="14">
    <source>
        <dbReference type="PIRNR" id="PIRNR006769"/>
    </source>
</evidence>
<feature type="binding site" evidence="16">
    <location>
        <position position="212"/>
    </location>
    <ligand>
        <name>substrate</name>
    </ligand>
</feature>
<dbReference type="EC" id="1.1.1.193" evidence="14"/>
<dbReference type="Gene3D" id="3.40.140.10">
    <property type="entry name" value="Cytidine Deaminase, domain 2"/>
    <property type="match status" value="1"/>
</dbReference>
<feature type="binding site" evidence="17">
    <location>
        <position position="56"/>
    </location>
    <ligand>
        <name>Zn(2+)</name>
        <dbReference type="ChEBI" id="CHEBI:29105"/>
        <note>catalytic</note>
    </ligand>
</feature>
<dbReference type="Gene3D" id="3.40.430.10">
    <property type="entry name" value="Dihydrofolate Reductase, subunit A"/>
    <property type="match status" value="2"/>
</dbReference>
<evidence type="ECO:0000256" key="7">
    <source>
        <dbReference type="ARBA" id="ARBA00022723"/>
    </source>
</evidence>
<evidence type="ECO:0000256" key="2">
    <source>
        <dbReference type="ARBA" id="ARBA00004882"/>
    </source>
</evidence>
<protein>
    <recommendedName>
        <fullName evidence="14">Riboflavin biosynthesis protein RibD</fullName>
    </recommendedName>
    <domain>
        <recommendedName>
            <fullName evidence="14">Diaminohydroxyphosphoribosylaminopyrimidine deaminase</fullName>
            <shortName evidence="14">DRAP deaminase</shortName>
            <ecNumber evidence="14">3.5.4.26</ecNumber>
        </recommendedName>
        <alternativeName>
            <fullName evidence="14">Riboflavin-specific deaminase</fullName>
        </alternativeName>
    </domain>
    <domain>
        <recommendedName>
            <fullName evidence="14">5-amino-6-(5-phosphoribosylamino)uracil reductase</fullName>
            <ecNumber evidence="14">1.1.1.193</ecNumber>
        </recommendedName>
        <alternativeName>
            <fullName evidence="14">HTP reductase</fullName>
        </alternativeName>
    </domain>
</protein>
<evidence type="ECO:0000256" key="4">
    <source>
        <dbReference type="ARBA" id="ARBA00005259"/>
    </source>
</evidence>
<feature type="binding site" evidence="16">
    <location>
        <begin position="276"/>
        <end position="282"/>
    </location>
    <ligand>
        <name>NADP(+)</name>
        <dbReference type="ChEBI" id="CHEBI:58349"/>
    </ligand>
</feature>
<evidence type="ECO:0000256" key="12">
    <source>
        <dbReference type="ARBA" id="ARBA00049861"/>
    </source>
</evidence>
<comment type="similarity">
    <text evidence="4 14">In the N-terminal section; belongs to the cytidine and deoxycytidylate deaminase family.</text>
</comment>
<keyword evidence="11" id="KW-0511">Multifunctional enzyme</keyword>
<reference evidence="20" key="1">
    <citation type="submission" date="2020-02" db="EMBL/GenBank/DDBJ databases">
        <authorList>
            <person name="Meier V. D."/>
        </authorList>
    </citation>
    <scope>NUCLEOTIDE SEQUENCE</scope>
    <source>
        <strain evidence="20">AVDCRST_MAG36</strain>
    </source>
</reference>
<evidence type="ECO:0000256" key="9">
    <source>
        <dbReference type="ARBA" id="ARBA00022857"/>
    </source>
</evidence>
<feature type="domain" description="CMP/dCMP-type deaminase" evidence="19">
    <location>
        <begin position="6"/>
        <end position="128"/>
    </location>
</feature>
<evidence type="ECO:0000256" key="3">
    <source>
        <dbReference type="ARBA" id="ARBA00004910"/>
    </source>
</evidence>
<keyword evidence="14 20" id="KW-0378">Hydrolase</keyword>
<name>A0A6J4LX96_9ACTN</name>
<evidence type="ECO:0000313" key="20">
    <source>
        <dbReference type="EMBL" id="CAA9342409.1"/>
    </source>
</evidence>
<keyword evidence="10 14" id="KW-0560">Oxidoreductase</keyword>
<dbReference type="InterPro" id="IPR024072">
    <property type="entry name" value="DHFR-like_dom_sf"/>
</dbReference>
<evidence type="ECO:0000256" key="5">
    <source>
        <dbReference type="ARBA" id="ARBA00007417"/>
    </source>
</evidence>
<gene>
    <name evidence="20" type="ORF">AVDCRST_MAG36-1462</name>
</gene>
<dbReference type="InterPro" id="IPR002125">
    <property type="entry name" value="CMP_dCMP_dom"/>
</dbReference>
<dbReference type="EMBL" id="CADCUH010000091">
    <property type="protein sequence ID" value="CAA9342409.1"/>
    <property type="molecule type" value="Genomic_DNA"/>
</dbReference>
<dbReference type="Pfam" id="PF01872">
    <property type="entry name" value="RibD_C"/>
    <property type="match status" value="1"/>
</dbReference>
<comment type="cofactor">
    <cofactor evidence="14 17">
        <name>Zn(2+)</name>
        <dbReference type="ChEBI" id="CHEBI:29105"/>
    </cofactor>
    <text evidence="14 17">Binds 1 zinc ion.</text>
</comment>